<feature type="compositionally biased region" description="Basic and acidic residues" evidence="1">
    <location>
        <begin position="186"/>
        <end position="226"/>
    </location>
</feature>
<dbReference type="EMBL" id="JAJEPW010000043">
    <property type="protein sequence ID" value="MCC2130300.1"/>
    <property type="molecule type" value="Genomic_DNA"/>
</dbReference>
<evidence type="ECO:0000313" key="2">
    <source>
        <dbReference type="EMBL" id="MCC2130300.1"/>
    </source>
</evidence>
<gene>
    <name evidence="2" type="ORF">LKD37_12400</name>
</gene>
<name>A0AAE3AH95_9FIRM</name>
<protein>
    <submittedName>
        <fullName evidence="2">PcfB family protein</fullName>
    </submittedName>
</protein>
<dbReference type="Pfam" id="PF12687">
    <property type="entry name" value="DUF3801"/>
    <property type="match status" value="1"/>
</dbReference>
<dbReference type="Proteomes" id="UP001199319">
    <property type="component" value="Unassembled WGS sequence"/>
</dbReference>
<feature type="region of interest" description="Disordered" evidence="1">
    <location>
        <begin position="130"/>
        <end position="264"/>
    </location>
</feature>
<dbReference type="InterPro" id="IPR024234">
    <property type="entry name" value="DUF3801"/>
</dbReference>
<accession>A0AAE3AH95</accession>
<dbReference type="RefSeq" id="WP_302929518.1">
    <property type="nucleotide sequence ID" value="NZ_JAJEPW010000043.1"/>
</dbReference>
<feature type="compositionally biased region" description="Basic residues" evidence="1">
    <location>
        <begin position="247"/>
        <end position="264"/>
    </location>
</feature>
<keyword evidence="3" id="KW-1185">Reference proteome</keyword>
<organism evidence="2 3">
    <name type="scientific">Brotocaccenecus cirricatena</name>
    <dbReference type="NCBI Taxonomy" id="3064195"/>
    <lineage>
        <taxon>Bacteria</taxon>
        <taxon>Bacillati</taxon>
        <taxon>Bacillota</taxon>
        <taxon>Clostridia</taxon>
        <taxon>Eubacteriales</taxon>
        <taxon>Oscillospiraceae</taxon>
        <taxon>Brotocaccenecus</taxon>
    </lineage>
</organism>
<reference evidence="2" key="1">
    <citation type="submission" date="2021-10" db="EMBL/GenBank/DDBJ databases">
        <title>Anaerobic single-cell dispensing facilitates the cultivation of human gut bacteria.</title>
        <authorList>
            <person name="Afrizal A."/>
        </authorList>
    </citation>
    <scope>NUCLEOTIDE SEQUENCE</scope>
    <source>
        <strain evidence="2">CLA-AA-H272</strain>
    </source>
</reference>
<comment type="caution">
    <text evidence="2">The sequence shown here is derived from an EMBL/GenBank/DDBJ whole genome shotgun (WGS) entry which is preliminary data.</text>
</comment>
<feature type="compositionally biased region" description="Basic and acidic residues" evidence="1">
    <location>
        <begin position="131"/>
        <end position="144"/>
    </location>
</feature>
<proteinExistence type="predicted"/>
<evidence type="ECO:0000313" key="3">
    <source>
        <dbReference type="Proteomes" id="UP001199319"/>
    </source>
</evidence>
<feature type="compositionally biased region" description="Basic and acidic residues" evidence="1">
    <location>
        <begin position="154"/>
        <end position="165"/>
    </location>
</feature>
<evidence type="ECO:0000256" key="1">
    <source>
        <dbReference type="SAM" id="MobiDB-lite"/>
    </source>
</evidence>
<dbReference type="AlphaFoldDB" id="A0AAE3AH95"/>
<sequence>MNTSGDAAEQVVRLSLEGVEVAAKITGSAAKEVSALLIAALKNRDRNKVKGRQRLTAMLRSGKELTIFTVKNQDMARFVADAKRYGVVYCVLREAKDNPQGISEIMVRAEDAAKINRIVENIKIATVSDPETIRESLSGEEKETSGQPAPEQTHPQKNEDDRLLDEMLSGPADRQETLRENPTAARTERSRPSEPSSKTRENSEGASKDGRPSVREELREIRRGQEDGTIPTQRNEPEQEKRPQQPIRHKQPPQKKRSRKSKER</sequence>